<feature type="transmembrane region" description="Helical" evidence="16">
    <location>
        <begin position="689"/>
        <end position="707"/>
    </location>
</feature>
<reference evidence="18" key="1">
    <citation type="journal article" date="2014" name="Nat. Genet.">
        <title>Genome and transcriptome of the porcine whipworm Trichuris suis.</title>
        <authorList>
            <person name="Jex A.R."/>
            <person name="Nejsum P."/>
            <person name="Schwarz E.M."/>
            <person name="Hu L."/>
            <person name="Young N.D."/>
            <person name="Hall R.S."/>
            <person name="Korhonen P.K."/>
            <person name="Liao S."/>
            <person name="Thamsborg S."/>
            <person name="Xia J."/>
            <person name="Xu P."/>
            <person name="Wang S."/>
            <person name="Scheerlinck J.P."/>
            <person name="Hofmann A."/>
            <person name="Sternberg P.W."/>
            <person name="Wang J."/>
            <person name="Gasser R.B."/>
        </authorList>
    </citation>
    <scope>NUCLEOTIDE SEQUENCE [LARGE SCALE GENOMIC DNA]</scope>
    <source>
        <strain evidence="18">DCEP-RM93F</strain>
    </source>
</reference>
<evidence type="ECO:0000256" key="14">
    <source>
        <dbReference type="ARBA" id="ARBA00023221"/>
    </source>
</evidence>
<evidence type="ECO:0000256" key="1">
    <source>
        <dbReference type="ARBA" id="ARBA00004127"/>
    </source>
</evidence>
<dbReference type="EMBL" id="KL367612">
    <property type="protein sequence ID" value="KFD61752.1"/>
    <property type="molecule type" value="Genomic_DNA"/>
</dbReference>
<evidence type="ECO:0000256" key="13">
    <source>
        <dbReference type="ARBA" id="ARBA00023180"/>
    </source>
</evidence>
<feature type="transmembrane region" description="Helical" evidence="16">
    <location>
        <begin position="1169"/>
        <end position="1188"/>
    </location>
</feature>
<dbReference type="InterPro" id="IPR000731">
    <property type="entry name" value="SSD"/>
</dbReference>
<evidence type="ECO:0000256" key="15">
    <source>
        <dbReference type="ARBA" id="ARBA00034049"/>
    </source>
</evidence>
<dbReference type="GO" id="GO:0008203">
    <property type="term" value="P:cholesterol metabolic process"/>
    <property type="evidence" value="ECO:0007669"/>
    <property type="project" value="UniProtKB-KW"/>
</dbReference>
<evidence type="ECO:0000313" key="18">
    <source>
        <dbReference type="EMBL" id="KFD61752.1"/>
    </source>
</evidence>
<dbReference type="Gene3D" id="1.20.1640.10">
    <property type="entry name" value="Multidrug efflux transporter AcrB transmembrane domain"/>
    <property type="match status" value="2"/>
</dbReference>
<feature type="transmembrane region" description="Helical" evidence="16">
    <location>
        <begin position="1262"/>
        <end position="1285"/>
    </location>
</feature>
<dbReference type="FunFam" id="1.20.1640.10:FF:000008">
    <property type="entry name" value="NPC intracellular cholesterol transporter 1"/>
    <property type="match status" value="1"/>
</dbReference>
<dbReference type="InterPro" id="IPR053956">
    <property type="entry name" value="NPC1_MLD"/>
</dbReference>
<evidence type="ECO:0000256" key="4">
    <source>
        <dbReference type="ARBA" id="ARBA00022548"/>
    </source>
</evidence>
<comment type="similarity">
    <text evidence="2">Belongs to the patched family.</text>
</comment>
<dbReference type="FunFam" id="1.20.1640.10:FF:000010">
    <property type="entry name" value="NPC intracellular cholesterol transporter 1"/>
    <property type="match status" value="1"/>
</dbReference>
<dbReference type="PANTHER" id="PTHR45727:SF2">
    <property type="entry name" value="NPC INTRACELLULAR CHOLESTEROL TRANSPORTER 1"/>
    <property type="match status" value="1"/>
</dbReference>
<dbReference type="GO" id="GO:0005319">
    <property type="term" value="F:lipid transporter activity"/>
    <property type="evidence" value="ECO:0007669"/>
    <property type="project" value="InterPro"/>
</dbReference>
<dbReference type="InterPro" id="IPR053958">
    <property type="entry name" value="HMGCR/SNAP/NPC1-like_SSD"/>
</dbReference>
<dbReference type="Pfam" id="PF12349">
    <property type="entry name" value="Sterol-sensing"/>
    <property type="match status" value="1"/>
</dbReference>
<keyword evidence="14" id="KW-0753">Steroid metabolism</keyword>
<feature type="transmembrane region" description="Helical" evidence="16">
    <location>
        <begin position="903"/>
        <end position="922"/>
    </location>
</feature>
<dbReference type="Pfam" id="PF16414">
    <property type="entry name" value="NPC1_N"/>
    <property type="match status" value="1"/>
</dbReference>
<sequence length="1370" mass="152844">MISCRFSFFSKYVPAEEDPLTITDNGSSRRLDDRRVLIALLRIPTGEVSVAAERMTGSMCNRFVPLLLYLATIATGIDQDHCVWYKECIVDNVKKNCLYNGPPLPLKDPEVLNIVRKMCPSLIEDSSKELSLCCDAAQVHTLEMSLSLPQQYFSRCPSCLYNFVQLWCQSTCSPKQSSFLNVTGTVDSEGKTAVQEIQYHVMNTFVSSVFNSCRYVQDPSTNQRVMNLMCGGLQDDACTLTDWLRFMGDTTENPVAPFQINFVIHQENEPSLIDVGMRPLNLSTFSCTEGIDGNTLACSCQDCPAVCRNVIPYPLDEKTECRLGHMDCVVFVSAVSCCALCAAIVILVSAHYVIVGTPLAKTVAVVGVGGNEPYATSRNAPTALLDPDDVSIYTRMGFWLDTKLQDAFHRWGIVCTRHPVVVFLAGFLVSVACCCGLFYMEITTDPVQIWSAPGSRARREKQFFDAHFEPFYRIEQLIIVPTNQSAFVATDPMDSSDILLGPVFRKEFLHDVLRLQESIRDLVVHKNNRTITLGDICVKPLAPEKDECLVQSVLGYFQTNATNLDHEAYEYDFLIANWISHLRSCLKNPVQVMDATPLSMPCLSEYGGPVFPYIALGGFNGTDYLSSTALVITYMVENYDNPQKNLAAMDWEEKFVEFVNGYNHPNMTISFKVERSIEDEIRRESHGDVATILISYCVMFVYIAVALGQYDVYNDNLVSIFVRSKILLGLLGVLVVFLSVLSSLGFYAFLGIPTTLISIEVVPFLVLAVGVDNIFILIQTFQRRRSKAPELLEEQVARITAEVIPTMLLSSFSEGFCFFLGALSSMPAVKIFSLYAALAIFFDFFLQVTCFLALFTIDLRREMSGRLEVCCCVTVAPDNTESVGFLQCLIRDYYTPFLLWKPVRVIVLLVFCVWCCSSLAVVNKLDLGLDEKLSMPQDSYMQDYFHALNKYLAVGPPVYFVVQGDYDYSNATKQNKICGSTGCHEDSLYGQVYRASLYPNRSYVAAPVSSWLDDYFDWLRPVGKTPCCRVFAHNDTFCPSYVVSTDCHTCVSTFVSGRPEATSFSKYIRVFLMDNPSITCSKGGHAAYQKSVRLSAENKVISSNFVTYHSVLKNSSDYIAALINARAIAANITAAINYGNTDSQVQVFPYSVFYVFYEQYLTLAWDATMQLLLSLAAIFIVSAILMGLDVWSSCIIVCVISAILFNLMGLMYWWSIAFNAVSLVNLVMAVGISVEFCAHITRAFASSVCPTRLERSKEALETVGASVLSGITLTKFGGIVVLAFSHSQIFQVFYFRMYLGIVLFGAAHGLVFLPVFLSFVGPPLNKLKIYQKQCCDIYNAQRQLAGTEQISPSMDNVQYPNFDHSFNSAA</sequence>
<dbReference type="NCBIfam" id="TIGR00917">
    <property type="entry name" value="2A060601"/>
    <property type="match status" value="1"/>
</dbReference>
<evidence type="ECO:0000256" key="12">
    <source>
        <dbReference type="ARBA" id="ARBA00023166"/>
    </source>
</evidence>
<dbReference type="SUPFAM" id="SSF82866">
    <property type="entry name" value="Multidrug efflux transporter AcrB transmembrane domain"/>
    <property type="match status" value="2"/>
</dbReference>
<feature type="transmembrane region" description="Helical" evidence="16">
    <location>
        <begin position="756"/>
        <end position="778"/>
    </location>
</feature>
<evidence type="ECO:0000256" key="16">
    <source>
        <dbReference type="SAM" id="Phobius"/>
    </source>
</evidence>
<dbReference type="GO" id="GO:0030301">
    <property type="term" value="P:cholesterol transport"/>
    <property type="evidence" value="ECO:0007669"/>
    <property type="project" value="UniProtKB-ARBA"/>
</dbReference>
<comment type="subcellular location">
    <subcellularLocation>
        <location evidence="1">Endomembrane system</location>
        <topology evidence="1">Multi-pass membrane protein</topology>
    </subcellularLocation>
</comment>
<keyword evidence="3" id="KW-0813">Transport</keyword>
<dbReference type="GO" id="GO:0042632">
    <property type="term" value="P:cholesterol homeostasis"/>
    <property type="evidence" value="ECO:0007669"/>
    <property type="project" value="TreeGrafter"/>
</dbReference>
<keyword evidence="9" id="KW-0443">Lipid metabolism</keyword>
<keyword evidence="12" id="KW-1207">Sterol metabolism</keyword>
<organism evidence="18">
    <name type="scientific">Trichuris suis</name>
    <name type="common">pig whipworm</name>
    <dbReference type="NCBI Taxonomy" id="68888"/>
    <lineage>
        <taxon>Eukaryota</taxon>
        <taxon>Metazoa</taxon>
        <taxon>Ecdysozoa</taxon>
        <taxon>Nematoda</taxon>
        <taxon>Enoplea</taxon>
        <taxon>Dorylaimia</taxon>
        <taxon>Trichinellida</taxon>
        <taxon>Trichuridae</taxon>
        <taxon>Trichuris</taxon>
    </lineage>
</organism>
<protein>
    <recommendedName>
        <fullName evidence="17">SSD domain-containing protein</fullName>
    </recommendedName>
</protein>
<keyword evidence="8" id="KW-0445">Lipid transport</keyword>
<evidence type="ECO:0000256" key="11">
    <source>
        <dbReference type="ARBA" id="ARBA00023157"/>
    </source>
</evidence>
<dbReference type="PANTHER" id="PTHR45727">
    <property type="entry name" value="NPC INTRACELLULAR CHOLESTEROL TRANSPORTER 1"/>
    <property type="match status" value="1"/>
</dbReference>
<keyword evidence="7 16" id="KW-1133">Transmembrane helix</keyword>
<evidence type="ECO:0000256" key="3">
    <source>
        <dbReference type="ARBA" id="ARBA00022448"/>
    </source>
</evidence>
<feature type="transmembrane region" description="Helical" evidence="16">
    <location>
        <begin position="1220"/>
        <end position="1241"/>
    </location>
</feature>
<dbReference type="GO" id="GO:0012505">
    <property type="term" value="C:endomembrane system"/>
    <property type="evidence" value="ECO:0007669"/>
    <property type="project" value="UniProtKB-SubCell"/>
</dbReference>
<feature type="transmembrane region" description="Helical" evidence="16">
    <location>
        <begin position="834"/>
        <end position="857"/>
    </location>
</feature>
<name>A0A085MX06_9BILA</name>
<keyword evidence="4" id="KW-0153">Cholesterol metabolism</keyword>
<feature type="transmembrane region" description="Helical" evidence="16">
    <location>
        <begin position="420"/>
        <end position="440"/>
    </location>
</feature>
<feature type="domain" description="SSD" evidence="17">
    <location>
        <begin position="688"/>
        <end position="857"/>
    </location>
</feature>
<keyword evidence="11" id="KW-1015">Disulfide bond</keyword>
<dbReference type="Proteomes" id="UP000030758">
    <property type="component" value="Unassembled WGS sequence"/>
</dbReference>
<evidence type="ECO:0000256" key="6">
    <source>
        <dbReference type="ARBA" id="ARBA00022729"/>
    </source>
</evidence>
<keyword evidence="5 16" id="KW-0812">Transmembrane</keyword>
<evidence type="ECO:0000256" key="2">
    <source>
        <dbReference type="ARBA" id="ARBA00005585"/>
    </source>
</evidence>
<dbReference type="InterPro" id="IPR004765">
    <property type="entry name" value="NPC1-like"/>
</dbReference>
<evidence type="ECO:0000259" key="17">
    <source>
        <dbReference type="PROSITE" id="PS50156"/>
    </source>
</evidence>
<dbReference type="Pfam" id="PF22314">
    <property type="entry name" value="NPC1_MLD"/>
    <property type="match status" value="1"/>
</dbReference>
<feature type="transmembrane region" description="Helical" evidence="16">
    <location>
        <begin position="1195"/>
        <end position="1214"/>
    </location>
</feature>
<comment type="catalytic activity">
    <reaction evidence="15">
        <text>cholesterol(in) = cholesterol(out)</text>
        <dbReference type="Rhea" id="RHEA:39747"/>
        <dbReference type="ChEBI" id="CHEBI:16113"/>
    </reaction>
</comment>
<feature type="transmembrane region" description="Helical" evidence="16">
    <location>
        <begin position="727"/>
        <end position="750"/>
    </location>
</feature>
<feature type="transmembrane region" description="Helical" evidence="16">
    <location>
        <begin position="329"/>
        <end position="354"/>
    </location>
</feature>
<proteinExistence type="inferred from homology"/>
<evidence type="ECO:0000256" key="8">
    <source>
        <dbReference type="ARBA" id="ARBA00023055"/>
    </source>
</evidence>
<keyword evidence="13" id="KW-0325">Glycoprotein</keyword>
<keyword evidence="10 16" id="KW-0472">Membrane</keyword>
<gene>
    <name evidence="18" type="ORF">M514_26048</name>
</gene>
<evidence type="ECO:0000256" key="5">
    <source>
        <dbReference type="ARBA" id="ARBA00022692"/>
    </source>
</evidence>
<evidence type="ECO:0000256" key="7">
    <source>
        <dbReference type="ARBA" id="ARBA00022989"/>
    </source>
</evidence>
<accession>A0A085MX06</accession>
<dbReference type="PROSITE" id="PS50156">
    <property type="entry name" value="SSD"/>
    <property type="match status" value="1"/>
</dbReference>
<keyword evidence="6" id="KW-0732">Signal</keyword>
<evidence type="ECO:0000256" key="10">
    <source>
        <dbReference type="ARBA" id="ARBA00023136"/>
    </source>
</evidence>
<dbReference type="GO" id="GO:0005886">
    <property type="term" value="C:plasma membrane"/>
    <property type="evidence" value="ECO:0007669"/>
    <property type="project" value="TreeGrafter"/>
</dbReference>
<dbReference type="GO" id="GO:0015485">
    <property type="term" value="F:cholesterol binding"/>
    <property type="evidence" value="ECO:0007669"/>
    <property type="project" value="TreeGrafter"/>
</dbReference>
<dbReference type="InterPro" id="IPR032190">
    <property type="entry name" value="NPC1_N"/>
</dbReference>
<evidence type="ECO:0000256" key="9">
    <source>
        <dbReference type="ARBA" id="ARBA00023098"/>
    </source>
</evidence>
<feature type="transmembrane region" description="Helical" evidence="16">
    <location>
        <begin position="1297"/>
        <end position="1320"/>
    </location>
</feature>
<dbReference type="GO" id="GO:0030299">
    <property type="term" value="P:intestinal cholesterol absorption"/>
    <property type="evidence" value="ECO:0007669"/>
    <property type="project" value="TreeGrafter"/>
</dbReference>